<feature type="compositionally biased region" description="Polar residues" evidence="8">
    <location>
        <begin position="638"/>
        <end position="650"/>
    </location>
</feature>
<dbReference type="GO" id="GO:0005694">
    <property type="term" value="C:chromosome"/>
    <property type="evidence" value="ECO:0007669"/>
    <property type="project" value="TreeGrafter"/>
</dbReference>
<feature type="domain" description="Helicase C-terminal" evidence="10">
    <location>
        <begin position="423"/>
        <end position="575"/>
    </location>
</feature>
<dbReference type="GO" id="GO:0005737">
    <property type="term" value="C:cytoplasm"/>
    <property type="evidence" value="ECO:0007669"/>
    <property type="project" value="TreeGrafter"/>
</dbReference>
<evidence type="ECO:0000256" key="2">
    <source>
        <dbReference type="ARBA" id="ARBA00022741"/>
    </source>
</evidence>
<dbReference type="STRING" id="933084.A0A067P6M7"/>
<feature type="compositionally biased region" description="Polar residues" evidence="8">
    <location>
        <begin position="721"/>
        <end position="737"/>
    </location>
</feature>
<dbReference type="GO" id="GO:0000724">
    <property type="term" value="P:double-strand break repair via homologous recombination"/>
    <property type="evidence" value="ECO:0007669"/>
    <property type="project" value="TreeGrafter"/>
</dbReference>
<dbReference type="EC" id="5.6.2.4" evidence="7"/>
<dbReference type="PROSITE" id="PS51194">
    <property type="entry name" value="HELICASE_CTER"/>
    <property type="match status" value="1"/>
</dbReference>
<feature type="region of interest" description="Disordered" evidence="8">
    <location>
        <begin position="607"/>
        <end position="677"/>
    </location>
</feature>
<dbReference type="PANTHER" id="PTHR13710:SF149">
    <property type="entry name" value="ATP-DEPENDENT DNA HELICASE TLH2"/>
    <property type="match status" value="1"/>
</dbReference>
<evidence type="ECO:0000313" key="11">
    <source>
        <dbReference type="EMBL" id="KDQ49445.1"/>
    </source>
</evidence>
<feature type="compositionally biased region" description="Low complexity" evidence="8">
    <location>
        <begin position="744"/>
        <end position="759"/>
    </location>
</feature>
<comment type="catalytic activity">
    <reaction evidence="6">
        <text>Couples ATP hydrolysis with the unwinding of duplex DNA by translocating in the 3'-5' direction.</text>
        <dbReference type="EC" id="5.6.2.4"/>
    </reaction>
</comment>
<dbReference type="GO" id="GO:0003677">
    <property type="term" value="F:DNA binding"/>
    <property type="evidence" value="ECO:0007669"/>
    <property type="project" value="UniProtKB-KW"/>
</dbReference>
<keyword evidence="3" id="KW-0378">Hydrolase</keyword>
<evidence type="ECO:0000256" key="8">
    <source>
        <dbReference type="SAM" id="MobiDB-lite"/>
    </source>
</evidence>
<feature type="compositionally biased region" description="Low complexity" evidence="8">
    <location>
        <begin position="769"/>
        <end position="778"/>
    </location>
</feature>
<dbReference type="GO" id="GO:0043138">
    <property type="term" value="F:3'-5' DNA helicase activity"/>
    <property type="evidence" value="ECO:0007669"/>
    <property type="project" value="UniProtKB-EC"/>
</dbReference>
<evidence type="ECO:0000313" key="12">
    <source>
        <dbReference type="Proteomes" id="UP000027265"/>
    </source>
</evidence>
<dbReference type="GO" id="GO:0005524">
    <property type="term" value="F:ATP binding"/>
    <property type="evidence" value="ECO:0007669"/>
    <property type="project" value="UniProtKB-KW"/>
</dbReference>
<dbReference type="SMART" id="SM00490">
    <property type="entry name" value="HELICc"/>
    <property type="match status" value="1"/>
</dbReference>
<dbReference type="InterPro" id="IPR002464">
    <property type="entry name" value="DNA/RNA_helicase_DEAH_CS"/>
</dbReference>
<dbReference type="InParanoid" id="A0A067P6M7"/>
<sequence length="1011" mass="111316">MIGHGTPIAQQHYAQNEIDLPYLTTEAMMSFGDFCEDWHCVLGIDGVPPVPLRIMRKRVHRMADGMGAAGSDIGGPIDWQRVTNLIQGTITQAIQAQRTQMDDRIQTAVTSSVVDIIAQMGVQLRSASPSSSTTTYHTTSLTTARGPAQNSRPRTPAAPTTAEARPTEPHPQAIMTPSRTGEDDDELLRLLRQALRDDHALFRSPDQRRLLKAVLERQHNVLGIIGTGGGKSVAFEVGPAGAESDMTLSVVPFVATMNSLQERATRLQIPWSVWQGKGKGAGDRRLVFIAAESSAARSFETSVLSLYDIIELKFRDISRYVRENQSGIARIVIDEAHNLLVSEDFRPVFNLFEKWADFPFQKVLLTATSPIWTTPMLLAKAGIPDNTITIRQPTQRPELCYVKLMVPQLNAALWGTTTSLVAKLETLHLTGSSRGIIFVRSREKAETLASSLNAHHYHGGLDRDAKDATYKKWTGGVQSRWIVATSGFTQGVDYHSVSVVIFMGRPKGGLVDFLQGAGRGGRSGEPCAVYYIFHGQDIDPITEQDWSCVREMIEWEQDSNRCSRWLLGTTMDGVGATCANLEGSTPCSFCDPSSVWAKLGQDSLDAKNWPKPPISSRPSVVNLSHPEFHRPPTAGPRPSSTVVRNPSLTRSVVAPELPSTPTTLSDDPRFYDPEYPDPDYDDIFAAMDLNSLTRSTATPLSASVTNSPTASLTSLTTQFANVSTTTDRVGRTSSSNFLARRSGEGSTNSRSSSIGRTSSPNFQTRRSGEGSTSSRSSSVAPYRGAYNWPPPSDEGITSFTLQFASASTTDDRVGRSLLVASRGHTSRESSTSSRASSAAPSHRTSSPSFKRPAPGEQGIAIQVQVKRRQLDQQARQEAGIFLSKTFTLFRQWCMICLVWRRVFVPVDPVHHPPFVMCGLEAGTDIALRGDGRWEFKKLLKQGYARNKNCHTCGMPQGYGSIPEAHRSISKPRECPFDDTIVNILWVIRHTDEYWKKAVDRYQWPVEVSEEE</sequence>
<dbReference type="PROSITE" id="PS51192">
    <property type="entry name" value="HELICASE_ATP_BIND_1"/>
    <property type="match status" value="1"/>
</dbReference>
<dbReference type="OrthoDB" id="2799352at2759"/>
<comment type="similarity">
    <text evidence="1">Belongs to the helicase family. RecQ subfamily.</text>
</comment>
<dbReference type="GO" id="GO:0016787">
    <property type="term" value="F:hydrolase activity"/>
    <property type="evidence" value="ECO:0007669"/>
    <property type="project" value="UniProtKB-KW"/>
</dbReference>
<evidence type="ECO:0000256" key="7">
    <source>
        <dbReference type="ARBA" id="ARBA00034808"/>
    </source>
</evidence>
<dbReference type="Proteomes" id="UP000027265">
    <property type="component" value="Unassembled WGS sequence"/>
</dbReference>
<dbReference type="PANTHER" id="PTHR13710">
    <property type="entry name" value="DNA HELICASE RECQ FAMILY MEMBER"/>
    <property type="match status" value="1"/>
</dbReference>
<dbReference type="HOGENOM" id="CLU_297724_0_0_1"/>
<dbReference type="InterPro" id="IPR014001">
    <property type="entry name" value="Helicase_ATP-bd"/>
</dbReference>
<dbReference type="InterPro" id="IPR027417">
    <property type="entry name" value="P-loop_NTPase"/>
</dbReference>
<feature type="region of interest" description="Disordered" evidence="8">
    <location>
        <begin position="125"/>
        <end position="183"/>
    </location>
</feature>
<organism evidence="11 12">
    <name type="scientific">Jaapia argillacea MUCL 33604</name>
    <dbReference type="NCBI Taxonomy" id="933084"/>
    <lineage>
        <taxon>Eukaryota</taxon>
        <taxon>Fungi</taxon>
        <taxon>Dikarya</taxon>
        <taxon>Basidiomycota</taxon>
        <taxon>Agaricomycotina</taxon>
        <taxon>Agaricomycetes</taxon>
        <taxon>Agaricomycetidae</taxon>
        <taxon>Jaapiales</taxon>
        <taxon>Jaapiaceae</taxon>
        <taxon>Jaapia</taxon>
    </lineage>
</organism>
<feature type="region of interest" description="Disordered" evidence="8">
    <location>
        <begin position="721"/>
        <end position="786"/>
    </location>
</feature>
<reference evidence="12" key="1">
    <citation type="journal article" date="2014" name="Proc. Natl. Acad. Sci. U.S.A.">
        <title>Extensive sampling of basidiomycete genomes demonstrates inadequacy of the white-rot/brown-rot paradigm for wood decay fungi.</title>
        <authorList>
            <person name="Riley R."/>
            <person name="Salamov A.A."/>
            <person name="Brown D.W."/>
            <person name="Nagy L.G."/>
            <person name="Floudas D."/>
            <person name="Held B.W."/>
            <person name="Levasseur A."/>
            <person name="Lombard V."/>
            <person name="Morin E."/>
            <person name="Otillar R."/>
            <person name="Lindquist E.A."/>
            <person name="Sun H."/>
            <person name="LaButti K.M."/>
            <person name="Schmutz J."/>
            <person name="Jabbour D."/>
            <person name="Luo H."/>
            <person name="Baker S.E."/>
            <person name="Pisabarro A.G."/>
            <person name="Walton J.D."/>
            <person name="Blanchette R.A."/>
            <person name="Henrissat B."/>
            <person name="Martin F."/>
            <person name="Cullen D."/>
            <person name="Hibbett D.S."/>
            <person name="Grigoriev I.V."/>
        </authorList>
    </citation>
    <scope>NUCLEOTIDE SEQUENCE [LARGE SCALE GENOMIC DNA]</scope>
    <source>
        <strain evidence="12">MUCL 33604</strain>
    </source>
</reference>
<keyword evidence="12" id="KW-1185">Reference proteome</keyword>
<evidence type="ECO:0000256" key="6">
    <source>
        <dbReference type="ARBA" id="ARBA00034617"/>
    </source>
</evidence>
<proteinExistence type="inferred from homology"/>
<evidence type="ECO:0000256" key="4">
    <source>
        <dbReference type="ARBA" id="ARBA00022840"/>
    </source>
</evidence>
<dbReference type="SUPFAM" id="SSF52540">
    <property type="entry name" value="P-loop containing nucleoside triphosphate hydrolases"/>
    <property type="match status" value="1"/>
</dbReference>
<dbReference type="PROSITE" id="PS00690">
    <property type="entry name" value="DEAH_ATP_HELICASE"/>
    <property type="match status" value="1"/>
</dbReference>
<accession>A0A067P6M7</accession>
<evidence type="ECO:0000259" key="10">
    <source>
        <dbReference type="PROSITE" id="PS51194"/>
    </source>
</evidence>
<protein>
    <recommendedName>
        <fullName evidence="7">DNA 3'-5' helicase</fullName>
        <ecNumber evidence="7">5.6.2.4</ecNumber>
    </recommendedName>
</protein>
<dbReference type="GO" id="GO:0009378">
    <property type="term" value="F:four-way junction helicase activity"/>
    <property type="evidence" value="ECO:0007669"/>
    <property type="project" value="TreeGrafter"/>
</dbReference>
<gene>
    <name evidence="11" type="ORF">JAAARDRAFT_200844</name>
</gene>
<feature type="domain" description="Helicase ATP-binding" evidence="9">
    <location>
        <begin position="212"/>
        <end position="387"/>
    </location>
</feature>
<feature type="compositionally biased region" description="Low complexity" evidence="8">
    <location>
        <begin position="126"/>
        <end position="143"/>
    </location>
</feature>
<feature type="compositionally biased region" description="Low complexity" evidence="8">
    <location>
        <begin position="152"/>
        <end position="164"/>
    </location>
</feature>
<evidence type="ECO:0000256" key="3">
    <source>
        <dbReference type="ARBA" id="ARBA00022801"/>
    </source>
</evidence>
<keyword evidence="4" id="KW-0067">ATP-binding</keyword>
<name>A0A067P6M7_9AGAM</name>
<feature type="compositionally biased region" description="Low complexity" evidence="8">
    <location>
        <begin position="828"/>
        <end position="848"/>
    </location>
</feature>
<dbReference type="Pfam" id="PF00270">
    <property type="entry name" value="DEAD"/>
    <property type="match status" value="1"/>
</dbReference>
<dbReference type="AlphaFoldDB" id="A0A067P6M7"/>
<dbReference type="SMART" id="SM00487">
    <property type="entry name" value="DEXDc"/>
    <property type="match status" value="1"/>
</dbReference>
<evidence type="ECO:0000256" key="1">
    <source>
        <dbReference type="ARBA" id="ARBA00005446"/>
    </source>
</evidence>
<dbReference type="Gene3D" id="3.40.50.300">
    <property type="entry name" value="P-loop containing nucleotide triphosphate hydrolases"/>
    <property type="match status" value="2"/>
</dbReference>
<keyword evidence="5" id="KW-0238">DNA-binding</keyword>
<dbReference type="GO" id="GO:0005634">
    <property type="term" value="C:nucleus"/>
    <property type="evidence" value="ECO:0007669"/>
    <property type="project" value="TreeGrafter"/>
</dbReference>
<dbReference type="InterPro" id="IPR001650">
    <property type="entry name" value="Helicase_C-like"/>
</dbReference>
<keyword evidence="2" id="KW-0547">Nucleotide-binding</keyword>
<dbReference type="Pfam" id="PF00271">
    <property type="entry name" value="Helicase_C"/>
    <property type="match status" value="1"/>
</dbReference>
<dbReference type="InterPro" id="IPR011545">
    <property type="entry name" value="DEAD/DEAH_box_helicase_dom"/>
</dbReference>
<evidence type="ECO:0000256" key="5">
    <source>
        <dbReference type="ARBA" id="ARBA00023125"/>
    </source>
</evidence>
<evidence type="ECO:0000259" key="9">
    <source>
        <dbReference type="PROSITE" id="PS51192"/>
    </source>
</evidence>
<dbReference type="EMBL" id="KL197784">
    <property type="protein sequence ID" value="KDQ49445.1"/>
    <property type="molecule type" value="Genomic_DNA"/>
</dbReference>
<feature type="region of interest" description="Disordered" evidence="8">
    <location>
        <begin position="821"/>
        <end position="856"/>
    </location>
</feature>